<name>A0ABQ0H204_9HYPH</name>
<organism evidence="2 3">
    <name type="scientific">Phyllobacterium phragmitis</name>
    <dbReference type="NCBI Taxonomy" id="2670329"/>
    <lineage>
        <taxon>Bacteria</taxon>
        <taxon>Pseudomonadati</taxon>
        <taxon>Pseudomonadota</taxon>
        <taxon>Alphaproteobacteria</taxon>
        <taxon>Hyphomicrobiales</taxon>
        <taxon>Phyllobacteriaceae</taxon>
        <taxon>Phyllobacterium</taxon>
    </lineage>
</organism>
<gene>
    <name evidence="1" type="ORF">PPNSA23_00010</name>
    <name evidence="2" type="ORF">PPNSA23_28710</name>
</gene>
<proteinExistence type="predicted"/>
<evidence type="ECO:0000313" key="3">
    <source>
        <dbReference type="Proteomes" id="UP001628091"/>
    </source>
</evidence>
<dbReference type="Proteomes" id="UP001628091">
    <property type="component" value="Unassembled WGS sequence"/>
</dbReference>
<accession>A0ABQ0H204</accession>
<comment type="caution">
    <text evidence="2">The sequence shown here is derived from an EMBL/GenBank/DDBJ whole genome shotgun (WGS) entry which is preliminary data.</text>
</comment>
<keyword evidence="3" id="KW-1185">Reference proteome</keyword>
<sequence>MGRGSGAPAVAKAAGGVWIGPVCFDTLMCRFFDNRIWKKEKRGRQSSRELRKELERDFGGHVLREIYRAGLMKVGSAGV</sequence>
<protein>
    <submittedName>
        <fullName evidence="2">Uncharacterized protein</fullName>
    </submittedName>
</protein>
<dbReference type="EMBL" id="BAAFZP010000001">
    <property type="protein sequence ID" value="GAB1582928.1"/>
    <property type="molecule type" value="Genomic_DNA"/>
</dbReference>
<reference evidence="2 3" key="1">
    <citation type="submission" date="2024-10" db="EMBL/GenBank/DDBJ databases">
        <title>Isolation, draft genome sequencing and identification of Phyllobacterium sp. NSA23, isolated from leaf soil.</title>
        <authorList>
            <person name="Akita H."/>
        </authorList>
    </citation>
    <scope>NUCLEOTIDE SEQUENCE [LARGE SCALE GENOMIC DNA]</scope>
    <source>
        <strain evidence="2 3">NSA23</strain>
    </source>
</reference>
<evidence type="ECO:0000313" key="1">
    <source>
        <dbReference type="EMBL" id="GAB1580058.1"/>
    </source>
</evidence>
<dbReference type="EMBL" id="BAAFZP010000001">
    <property type="protein sequence ID" value="GAB1580058.1"/>
    <property type="molecule type" value="Genomic_DNA"/>
</dbReference>
<evidence type="ECO:0000313" key="2">
    <source>
        <dbReference type="EMBL" id="GAB1582928.1"/>
    </source>
</evidence>